<reference evidence="3" key="2">
    <citation type="submission" date="2002-10" db="EMBL/GenBank/DDBJ databases">
        <title>Oryza sativa nipponbare(GA3) genomic DNA, chromosome 2, BAC clone:OSJNBa0078N11.</title>
        <authorList>
            <person name="Sasaki T."/>
            <person name="Matsumoto T."/>
            <person name="Katayose Y."/>
        </authorList>
    </citation>
    <scope>NUCLEOTIDE SEQUENCE</scope>
</reference>
<proteinExistence type="predicted"/>
<evidence type="ECO:0000313" key="4">
    <source>
        <dbReference type="Proteomes" id="UP000000763"/>
    </source>
</evidence>
<accession>Q6YUY5</accession>
<feature type="region of interest" description="Disordered" evidence="1">
    <location>
        <begin position="1"/>
        <end position="29"/>
    </location>
</feature>
<reference evidence="4" key="3">
    <citation type="journal article" date="2005" name="Nature">
        <title>The map-based sequence of the rice genome.</title>
        <authorList>
            <consortium name="International rice genome sequencing project (IRGSP)"/>
            <person name="Matsumoto T."/>
            <person name="Wu J."/>
            <person name="Kanamori H."/>
            <person name="Katayose Y."/>
            <person name="Fujisawa M."/>
            <person name="Namiki N."/>
            <person name="Mizuno H."/>
            <person name="Yamamoto K."/>
            <person name="Antonio B.A."/>
            <person name="Baba T."/>
            <person name="Sakata K."/>
            <person name="Nagamura Y."/>
            <person name="Aoki H."/>
            <person name="Arikawa K."/>
            <person name="Arita K."/>
            <person name="Bito T."/>
            <person name="Chiden Y."/>
            <person name="Fujitsuka N."/>
            <person name="Fukunaka R."/>
            <person name="Hamada M."/>
            <person name="Harada C."/>
            <person name="Hayashi A."/>
            <person name="Hijishita S."/>
            <person name="Honda M."/>
            <person name="Hosokawa S."/>
            <person name="Ichikawa Y."/>
            <person name="Idonuma A."/>
            <person name="Iijima M."/>
            <person name="Ikeda M."/>
            <person name="Ikeno M."/>
            <person name="Ito K."/>
            <person name="Ito S."/>
            <person name="Ito T."/>
            <person name="Ito Y."/>
            <person name="Ito Y."/>
            <person name="Iwabuchi A."/>
            <person name="Kamiya K."/>
            <person name="Karasawa W."/>
            <person name="Kurita K."/>
            <person name="Katagiri S."/>
            <person name="Kikuta A."/>
            <person name="Kobayashi H."/>
            <person name="Kobayashi N."/>
            <person name="Machita K."/>
            <person name="Maehara T."/>
            <person name="Masukawa M."/>
            <person name="Mizubayashi T."/>
            <person name="Mukai Y."/>
            <person name="Nagasaki H."/>
            <person name="Nagata Y."/>
            <person name="Naito S."/>
            <person name="Nakashima M."/>
            <person name="Nakama Y."/>
            <person name="Nakamichi Y."/>
            <person name="Nakamura M."/>
            <person name="Meguro A."/>
            <person name="Negishi M."/>
            <person name="Ohta I."/>
            <person name="Ohta T."/>
            <person name="Okamoto M."/>
            <person name="Ono N."/>
            <person name="Saji S."/>
            <person name="Sakaguchi M."/>
            <person name="Sakai K."/>
            <person name="Shibata M."/>
            <person name="Shimokawa T."/>
            <person name="Song J."/>
            <person name="Takazaki Y."/>
            <person name="Terasawa K."/>
            <person name="Tsugane M."/>
            <person name="Tsuji K."/>
            <person name="Ueda S."/>
            <person name="Waki K."/>
            <person name="Yamagata H."/>
            <person name="Yamamoto M."/>
            <person name="Yamamoto S."/>
            <person name="Yamane H."/>
            <person name="Yoshiki S."/>
            <person name="Yoshihara R."/>
            <person name="Yukawa K."/>
            <person name="Zhong H."/>
            <person name="Yano M."/>
            <person name="Yuan Q."/>
            <person name="Ouyang S."/>
            <person name="Liu J."/>
            <person name="Jones K.M."/>
            <person name="Gansberger K."/>
            <person name="Moffat K."/>
            <person name="Hill J."/>
            <person name="Bera J."/>
            <person name="Fadrosh D."/>
            <person name="Jin S."/>
            <person name="Johri S."/>
            <person name="Kim M."/>
            <person name="Overton L."/>
            <person name="Reardon M."/>
            <person name="Tsitrin T."/>
            <person name="Vuong H."/>
            <person name="Weaver B."/>
            <person name="Ciecko A."/>
            <person name="Tallon L."/>
            <person name="Jackson J."/>
            <person name="Pai G."/>
            <person name="Aken S.V."/>
            <person name="Utterback T."/>
            <person name="Reidmuller S."/>
            <person name="Feldblyum T."/>
            <person name="Hsiao J."/>
            <person name="Zismann V."/>
            <person name="Iobst S."/>
            <person name="de Vazeille A.R."/>
            <person name="Buell C.R."/>
            <person name="Ying K."/>
            <person name="Li Y."/>
            <person name="Lu T."/>
            <person name="Huang Y."/>
            <person name="Zhao Q."/>
            <person name="Feng Q."/>
            <person name="Zhang L."/>
            <person name="Zhu J."/>
            <person name="Weng Q."/>
            <person name="Mu J."/>
            <person name="Lu Y."/>
            <person name="Fan D."/>
            <person name="Liu Y."/>
            <person name="Guan J."/>
            <person name="Zhang Y."/>
            <person name="Yu S."/>
            <person name="Liu X."/>
            <person name="Zhang Y."/>
            <person name="Hong G."/>
            <person name="Han B."/>
            <person name="Choisne N."/>
            <person name="Demange N."/>
            <person name="Orjeda G."/>
            <person name="Samain S."/>
            <person name="Cattolico L."/>
            <person name="Pelletier E."/>
            <person name="Couloux A."/>
            <person name="Segurens B."/>
            <person name="Wincker P."/>
            <person name="D'Hont A."/>
            <person name="Scarpelli C."/>
            <person name="Weissenbach J."/>
            <person name="Salanoubat M."/>
            <person name="Quetier F."/>
            <person name="Yu Y."/>
            <person name="Kim H.R."/>
            <person name="Rambo T."/>
            <person name="Currie J."/>
            <person name="Collura K."/>
            <person name="Luo M."/>
            <person name="Yang T."/>
            <person name="Ammiraju J.S.S."/>
            <person name="Engler F."/>
            <person name="Soderlund C."/>
            <person name="Wing R.A."/>
            <person name="Palmer L.E."/>
            <person name="de la Bastide M."/>
            <person name="Spiegel L."/>
            <person name="Nascimento L."/>
            <person name="Zutavern T."/>
            <person name="O'Shaughnessy A."/>
            <person name="Dike S."/>
            <person name="Dedhia N."/>
            <person name="Preston R."/>
            <person name="Balija V."/>
            <person name="McCombie W.R."/>
            <person name="Chow T."/>
            <person name="Chen H."/>
            <person name="Chung M."/>
            <person name="Chen C."/>
            <person name="Shaw J."/>
            <person name="Wu H."/>
            <person name="Hsiao K."/>
            <person name="Chao Y."/>
            <person name="Chu M."/>
            <person name="Cheng C."/>
            <person name="Hour A."/>
            <person name="Lee P."/>
            <person name="Lin S."/>
            <person name="Lin Y."/>
            <person name="Liou J."/>
            <person name="Liu S."/>
            <person name="Hsing Y."/>
            <person name="Raghuvanshi S."/>
            <person name="Mohanty A."/>
            <person name="Bharti A.K."/>
            <person name="Gaur A."/>
            <person name="Gupta V."/>
            <person name="Kumar D."/>
            <person name="Ravi V."/>
            <person name="Vij S."/>
            <person name="Kapur A."/>
            <person name="Khurana P."/>
            <person name="Khurana P."/>
            <person name="Khurana J.P."/>
            <person name="Tyagi A.K."/>
            <person name="Gaikwad K."/>
            <person name="Singh A."/>
            <person name="Dalal V."/>
            <person name="Srivastava S."/>
            <person name="Dixit A."/>
            <person name="Pal A.K."/>
            <person name="Ghazi I.A."/>
            <person name="Yadav M."/>
            <person name="Pandit A."/>
            <person name="Bhargava A."/>
            <person name="Sureshbabu K."/>
            <person name="Batra K."/>
            <person name="Sharma T.R."/>
            <person name="Mohapatra T."/>
            <person name="Singh N.K."/>
            <person name="Messing J."/>
            <person name="Nelson A.B."/>
            <person name="Fuks G."/>
            <person name="Kavchok S."/>
            <person name="Keizer G."/>
            <person name="Linton E."/>
            <person name="Llaca V."/>
            <person name="Song R."/>
            <person name="Tanyolac B."/>
            <person name="Young S."/>
            <person name="Ho-Il K."/>
            <person name="Hahn J.H."/>
            <person name="Sangsakoo G."/>
            <person name="Vanavichit A."/>
            <person name="de Mattos Luiz.A.T."/>
            <person name="Zimmer P.D."/>
            <person name="Malone G."/>
            <person name="Dellagostin O."/>
            <person name="de Oliveira A.C."/>
            <person name="Bevan M."/>
            <person name="Bancroft I."/>
            <person name="Minx P."/>
            <person name="Cordum H."/>
            <person name="Wilson R."/>
            <person name="Cheng Z."/>
            <person name="Jin W."/>
            <person name="Jiang J."/>
            <person name="Leong S.A."/>
            <person name="Iwama H."/>
            <person name="Gojobori T."/>
            <person name="Itoh T."/>
            <person name="Niimura Y."/>
            <person name="Fujii Y."/>
            <person name="Habara T."/>
            <person name="Sakai H."/>
            <person name="Sato Y."/>
            <person name="Wilson G."/>
            <person name="Kumar K."/>
            <person name="McCouch S."/>
            <person name="Juretic N."/>
            <person name="Hoen D."/>
            <person name="Wright S."/>
            <person name="Bruskiewich R."/>
            <person name="Bureau T."/>
            <person name="Miyao A."/>
            <person name="Hirochika H."/>
            <person name="Nishikawa T."/>
            <person name="Kadowaki K."/>
            <person name="Sugiura M."/>
            <person name="Burr B."/>
            <person name="Sasaki T."/>
        </authorList>
    </citation>
    <scope>NUCLEOTIDE SEQUENCE [LARGE SCALE GENOMIC DNA]</scope>
    <source>
        <strain evidence="4">cv. Nipponbare</strain>
    </source>
</reference>
<reference evidence="2" key="1">
    <citation type="submission" date="2002-09" db="EMBL/GenBank/DDBJ databases">
        <title>Oryza sativa nipponbare(GA3) genomic DNA, chromosome 2, BAC clone:OSJNBb0024K03.</title>
        <authorList>
            <person name="Sasaki T."/>
            <person name="Matsumoto T."/>
            <person name="Katayose Y."/>
        </authorList>
    </citation>
    <scope>NUCLEOTIDE SEQUENCE</scope>
</reference>
<organism evidence="3 4">
    <name type="scientific">Oryza sativa subsp. japonica</name>
    <name type="common">Rice</name>
    <dbReference type="NCBI Taxonomy" id="39947"/>
    <lineage>
        <taxon>Eukaryota</taxon>
        <taxon>Viridiplantae</taxon>
        <taxon>Streptophyta</taxon>
        <taxon>Embryophyta</taxon>
        <taxon>Tracheophyta</taxon>
        <taxon>Spermatophyta</taxon>
        <taxon>Magnoliopsida</taxon>
        <taxon>Liliopsida</taxon>
        <taxon>Poales</taxon>
        <taxon>Poaceae</taxon>
        <taxon>BOP clade</taxon>
        <taxon>Oryzoideae</taxon>
        <taxon>Oryzeae</taxon>
        <taxon>Oryzinae</taxon>
        <taxon>Oryza</taxon>
        <taxon>Oryza sativa</taxon>
    </lineage>
</organism>
<dbReference type="EMBL" id="AP005733">
    <property type="protein sequence ID" value="BAD16325.1"/>
    <property type="molecule type" value="Genomic_DNA"/>
</dbReference>
<evidence type="ECO:0000313" key="3">
    <source>
        <dbReference type="EMBL" id="BAD16435.1"/>
    </source>
</evidence>
<gene>
    <name evidence="3" type="ORF">OSJNBa0078N11.3</name>
    <name evidence="2" type="ORF">OSJNBb0024K03.15</name>
</gene>
<dbReference type="Proteomes" id="UP000000763">
    <property type="component" value="Chromosome 2"/>
</dbReference>
<dbReference type="EMBL" id="AP005848">
    <property type="protein sequence ID" value="BAD16435.1"/>
    <property type="molecule type" value="Genomic_DNA"/>
</dbReference>
<dbReference type="AlphaFoldDB" id="Q6YUY5"/>
<evidence type="ECO:0000313" key="2">
    <source>
        <dbReference type="EMBL" id="BAD16325.1"/>
    </source>
</evidence>
<name>Q6YUY5_ORYSJ</name>
<evidence type="ECO:0000256" key="1">
    <source>
        <dbReference type="SAM" id="MobiDB-lite"/>
    </source>
</evidence>
<sequence length="79" mass="8698">MRRAHAQPHGLRWNARTGGADRGRPDPISAELAPTWRLRGCHAGWREGGNVGLETDFGRSRRELALGARVQIGDRAEEG</sequence>
<reference evidence="4" key="4">
    <citation type="journal article" date="2008" name="Nucleic Acids Res.">
        <title>The rice annotation project database (RAP-DB): 2008 update.</title>
        <authorList>
            <consortium name="The rice annotation project (RAP)"/>
        </authorList>
    </citation>
    <scope>GENOME REANNOTATION</scope>
    <source>
        <strain evidence="4">cv. Nipponbare</strain>
    </source>
</reference>
<protein>
    <submittedName>
        <fullName evidence="3">Circumsporozoite protein-like</fullName>
    </submittedName>
</protein>